<evidence type="ECO:0000256" key="3">
    <source>
        <dbReference type="ARBA" id="ARBA00022722"/>
    </source>
</evidence>
<dbReference type="KEGG" id="uli:ETAA1_32340"/>
<evidence type="ECO:0000259" key="10">
    <source>
        <dbReference type="PROSITE" id="PS51192"/>
    </source>
</evidence>
<sequence length="742" mass="79980">MTFYAHSARDTAGRPAPALFQLLAEHLRSVAAAARARAVATRMPGLAAHAAAAGLLHDLGKYRPGFQRYIHPDYPDPPLPDRLHKEAGAARAAAAKCGAVAFAIFGHHGGLPDLADLQSGFKSPAADWQAVWAAAVADLPDLATALDGLPPVPREFAADLFARVLFACLVDADWADTTRHEQQTKGYSADPAPPPLAPEKRWKHVEAHLAGLAARPLEPHVKAARATVLAACLAAAEKPPGLFSLTVPTGGGKTLAALAFALKHAERNHLRRVIYVAPYTTILEQNADVIREALGVSRHDAAVLEHHSLAEPPGDADTAETRREAAARRAENWDAPVVVTTNVQFFESLFSNKPGRCRKLHNVAGSVVVLDECQSLPPGLVAPTCGMLKQLTAPVGEGGLGCTVVLCTATQPAFDHDLLKADERLTAEEIIPGDANLFTSLKRVDVVWPKRDDPKLSWAEVAERMRDAGSALCVVNTKKAARAVFAELAAKRTPGAFHLSTGMCPQHRREKLAQVRGLLDAKAPCFVVSTQLIEAGVDVDFPFLMREMGPLESVIQAAGRCNREGKRPWAESKVVVFRSAEGTIPGGWYTAGRDKLEQIIAANGDGPRVDDPDTITDYFRRLYFTGGPGALDAPGVLELRRAWKFRAAAEAYKLIDDAGQPVVVRAWKSHEAEIAALLVELESAPRKSTYRALARFQVNLLPSKMAKLGHLYHEGPGKVLVWDGEYDEDAGIVEEMADVFVL</sequence>
<evidence type="ECO:0000256" key="9">
    <source>
        <dbReference type="ARBA" id="ARBA00023118"/>
    </source>
</evidence>
<dbReference type="GO" id="GO:0016787">
    <property type="term" value="F:hydrolase activity"/>
    <property type="evidence" value="ECO:0007669"/>
    <property type="project" value="UniProtKB-KW"/>
</dbReference>
<comment type="similarity">
    <text evidence="2">In the central section; belongs to the CRISPR-associated helicase Cas3 family.</text>
</comment>
<dbReference type="InterPro" id="IPR027417">
    <property type="entry name" value="P-loop_NTPase"/>
</dbReference>
<dbReference type="RefSeq" id="WP_145240098.1">
    <property type="nucleotide sequence ID" value="NZ_CP036273.1"/>
</dbReference>
<dbReference type="AlphaFoldDB" id="A0A517XUT6"/>
<evidence type="ECO:0000313" key="12">
    <source>
        <dbReference type="EMBL" id="QDU21268.1"/>
    </source>
</evidence>
<dbReference type="Pfam" id="PF00270">
    <property type="entry name" value="DEAD"/>
    <property type="match status" value="1"/>
</dbReference>
<dbReference type="NCBIfam" id="TIGR01596">
    <property type="entry name" value="cas3_HD"/>
    <property type="match status" value="1"/>
</dbReference>
<dbReference type="GO" id="GO:0003676">
    <property type="term" value="F:nucleic acid binding"/>
    <property type="evidence" value="ECO:0007669"/>
    <property type="project" value="InterPro"/>
</dbReference>
<dbReference type="GO" id="GO:0005524">
    <property type="term" value="F:ATP binding"/>
    <property type="evidence" value="ECO:0007669"/>
    <property type="project" value="UniProtKB-KW"/>
</dbReference>
<keyword evidence="8" id="KW-0067">ATP-binding</keyword>
<gene>
    <name evidence="12" type="ORF">ETAA1_32340</name>
</gene>
<dbReference type="CDD" id="cd09641">
    <property type="entry name" value="Cas3''_I"/>
    <property type="match status" value="1"/>
</dbReference>
<feature type="domain" description="Helicase ATP-binding" evidence="10">
    <location>
        <begin position="234"/>
        <end position="429"/>
    </location>
</feature>
<dbReference type="GO" id="GO:0004518">
    <property type="term" value="F:nuclease activity"/>
    <property type="evidence" value="ECO:0007669"/>
    <property type="project" value="UniProtKB-KW"/>
</dbReference>
<keyword evidence="5" id="KW-0547">Nucleotide-binding</keyword>
<dbReference type="GO" id="GO:0051607">
    <property type="term" value="P:defense response to virus"/>
    <property type="evidence" value="ECO:0007669"/>
    <property type="project" value="UniProtKB-KW"/>
</dbReference>
<dbReference type="PROSITE" id="PS51643">
    <property type="entry name" value="HD_CAS3"/>
    <property type="match status" value="1"/>
</dbReference>
<dbReference type="PROSITE" id="PS51192">
    <property type="entry name" value="HELICASE_ATP_BIND_1"/>
    <property type="match status" value="1"/>
</dbReference>
<evidence type="ECO:0000313" key="13">
    <source>
        <dbReference type="Proteomes" id="UP000319576"/>
    </source>
</evidence>
<evidence type="ECO:0000256" key="2">
    <source>
        <dbReference type="ARBA" id="ARBA00009046"/>
    </source>
</evidence>
<evidence type="ECO:0000256" key="8">
    <source>
        <dbReference type="ARBA" id="ARBA00022840"/>
    </source>
</evidence>
<keyword evidence="9" id="KW-0051">Antiviral defense</keyword>
<dbReference type="CDD" id="cd17930">
    <property type="entry name" value="DEXHc_cas3"/>
    <property type="match status" value="1"/>
</dbReference>
<dbReference type="SMART" id="SM00487">
    <property type="entry name" value="DEXDc"/>
    <property type="match status" value="1"/>
</dbReference>
<dbReference type="InterPro" id="IPR006483">
    <property type="entry name" value="CRISPR-assoc_Cas3_HD"/>
</dbReference>
<comment type="similarity">
    <text evidence="1">In the N-terminal section; belongs to the CRISPR-associated nuclease Cas3-HD family.</text>
</comment>
<keyword evidence="6" id="KW-0378">Hydrolase</keyword>
<evidence type="ECO:0000256" key="5">
    <source>
        <dbReference type="ARBA" id="ARBA00022741"/>
    </source>
</evidence>
<reference evidence="12 13" key="1">
    <citation type="submission" date="2019-02" db="EMBL/GenBank/DDBJ databases">
        <title>Deep-cultivation of Planctomycetes and their phenomic and genomic characterization uncovers novel biology.</title>
        <authorList>
            <person name="Wiegand S."/>
            <person name="Jogler M."/>
            <person name="Boedeker C."/>
            <person name="Pinto D."/>
            <person name="Vollmers J."/>
            <person name="Rivas-Marin E."/>
            <person name="Kohn T."/>
            <person name="Peeters S.H."/>
            <person name="Heuer A."/>
            <person name="Rast P."/>
            <person name="Oberbeckmann S."/>
            <person name="Bunk B."/>
            <person name="Jeske O."/>
            <person name="Meyerdierks A."/>
            <person name="Storesund J.E."/>
            <person name="Kallscheuer N."/>
            <person name="Luecker S."/>
            <person name="Lage O.M."/>
            <person name="Pohl T."/>
            <person name="Merkel B.J."/>
            <person name="Hornburger P."/>
            <person name="Mueller R.-W."/>
            <person name="Bruemmer F."/>
            <person name="Labrenz M."/>
            <person name="Spormann A.M."/>
            <person name="Op den Camp H."/>
            <person name="Overmann J."/>
            <person name="Amann R."/>
            <person name="Jetten M.S.M."/>
            <person name="Mascher T."/>
            <person name="Medema M.H."/>
            <person name="Devos D.P."/>
            <person name="Kaster A.-K."/>
            <person name="Ovreas L."/>
            <person name="Rohde M."/>
            <person name="Galperin M.Y."/>
            <person name="Jogler C."/>
        </authorList>
    </citation>
    <scope>NUCLEOTIDE SEQUENCE [LARGE SCALE GENOMIC DNA]</scope>
    <source>
        <strain evidence="12 13">ETA_A1</strain>
    </source>
</reference>
<name>A0A517XUT6_9BACT</name>
<dbReference type="InterPro" id="IPR038257">
    <property type="entry name" value="CRISPR-assoc_Cas3_HD_sf"/>
</dbReference>
<dbReference type="Pfam" id="PF18019">
    <property type="entry name" value="Cas3_HD"/>
    <property type="match status" value="1"/>
</dbReference>
<evidence type="ECO:0000256" key="1">
    <source>
        <dbReference type="ARBA" id="ARBA00006847"/>
    </source>
</evidence>
<dbReference type="InterPro" id="IPR006474">
    <property type="entry name" value="Helicase_Cas3_CRISPR-ass_core"/>
</dbReference>
<dbReference type="OrthoDB" id="9810236at2"/>
<dbReference type="InterPro" id="IPR014001">
    <property type="entry name" value="Helicase_ATP-bd"/>
</dbReference>
<keyword evidence="4" id="KW-0479">Metal-binding</keyword>
<dbReference type="GO" id="GO:0004386">
    <property type="term" value="F:helicase activity"/>
    <property type="evidence" value="ECO:0007669"/>
    <property type="project" value="UniProtKB-KW"/>
</dbReference>
<dbReference type="EMBL" id="CP036273">
    <property type="protein sequence ID" value="QDU21268.1"/>
    <property type="molecule type" value="Genomic_DNA"/>
</dbReference>
<dbReference type="Gene3D" id="1.10.3210.30">
    <property type="match status" value="1"/>
</dbReference>
<evidence type="ECO:0000256" key="6">
    <source>
        <dbReference type="ARBA" id="ARBA00022801"/>
    </source>
</evidence>
<keyword evidence="13" id="KW-1185">Reference proteome</keyword>
<dbReference type="Proteomes" id="UP000319576">
    <property type="component" value="Chromosome"/>
</dbReference>
<dbReference type="Pfam" id="PF22590">
    <property type="entry name" value="Cas3-like_C_2"/>
    <property type="match status" value="1"/>
</dbReference>
<keyword evidence="7 12" id="KW-0347">Helicase</keyword>
<organism evidence="12 13">
    <name type="scientific">Urbifossiella limnaea</name>
    <dbReference type="NCBI Taxonomy" id="2528023"/>
    <lineage>
        <taxon>Bacteria</taxon>
        <taxon>Pseudomonadati</taxon>
        <taxon>Planctomycetota</taxon>
        <taxon>Planctomycetia</taxon>
        <taxon>Gemmatales</taxon>
        <taxon>Gemmataceae</taxon>
        <taxon>Urbifossiella</taxon>
    </lineage>
</organism>
<dbReference type="InterPro" id="IPR011545">
    <property type="entry name" value="DEAD/DEAH_box_helicase_dom"/>
</dbReference>
<evidence type="ECO:0000256" key="7">
    <source>
        <dbReference type="ARBA" id="ARBA00022806"/>
    </source>
</evidence>
<dbReference type="SUPFAM" id="SSF52540">
    <property type="entry name" value="P-loop containing nucleoside triphosphate hydrolases"/>
    <property type="match status" value="1"/>
</dbReference>
<dbReference type="GO" id="GO:0046872">
    <property type="term" value="F:metal ion binding"/>
    <property type="evidence" value="ECO:0007669"/>
    <property type="project" value="UniProtKB-KW"/>
</dbReference>
<feature type="domain" description="HD Cas3-type" evidence="11">
    <location>
        <begin position="16"/>
        <end position="175"/>
    </location>
</feature>
<accession>A0A517XUT6</accession>
<keyword evidence="3" id="KW-0540">Nuclease</keyword>
<evidence type="ECO:0000259" key="11">
    <source>
        <dbReference type="PROSITE" id="PS51643"/>
    </source>
</evidence>
<evidence type="ECO:0000256" key="4">
    <source>
        <dbReference type="ARBA" id="ARBA00022723"/>
    </source>
</evidence>
<dbReference type="InterPro" id="IPR054712">
    <property type="entry name" value="Cas3-like_dom"/>
</dbReference>
<dbReference type="NCBIfam" id="TIGR01587">
    <property type="entry name" value="cas3_core"/>
    <property type="match status" value="1"/>
</dbReference>
<protein>
    <submittedName>
        <fullName evidence="12">Helicase Cas3</fullName>
    </submittedName>
</protein>
<dbReference type="SUPFAM" id="SSF109604">
    <property type="entry name" value="HD-domain/PDEase-like"/>
    <property type="match status" value="1"/>
</dbReference>
<proteinExistence type="inferred from homology"/>
<dbReference type="Gene3D" id="3.40.50.300">
    <property type="entry name" value="P-loop containing nucleotide triphosphate hydrolases"/>
    <property type="match status" value="2"/>
</dbReference>